<protein>
    <submittedName>
        <fullName evidence="1">5-carboxymethyl-2-hydroxymuconate Delta-isomerase</fullName>
    </submittedName>
</protein>
<proteinExistence type="predicted"/>
<dbReference type="CDD" id="cd00580">
    <property type="entry name" value="CHMI"/>
    <property type="match status" value="1"/>
</dbReference>
<organism evidence="1 2">
    <name type="scientific">Lysobacter stagni</name>
    <dbReference type="NCBI Taxonomy" id="3045172"/>
    <lineage>
        <taxon>Bacteria</taxon>
        <taxon>Pseudomonadati</taxon>
        <taxon>Pseudomonadota</taxon>
        <taxon>Gammaproteobacteria</taxon>
        <taxon>Lysobacterales</taxon>
        <taxon>Lysobacteraceae</taxon>
        <taxon>Lysobacter</taxon>
    </lineage>
</organism>
<dbReference type="InterPro" id="IPR014347">
    <property type="entry name" value="Tautomerase/MIF_sf"/>
</dbReference>
<dbReference type="InterPro" id="IPR004220">
    <property type="entry name" value="5-COMe_2-OHmuconate_Isoase"/>
</dbReference>
<accession>A0ABT6XJM3</accession>
<comment type="caution">
    <text evidence="1">The sequence shown here is derived from an EMBL/GenBank/DDBJ whole genome shotgun (WGS) entry which is preliminary data.</text>
</comment>
<sequence>MPHVTLHYTGNVEGFDPDAALHAINRCLADSGHFNEAAIKSRALRLDHYRIGVAEETRAFLHVQLKVLPGRDAATRAGFATLIVAALEATLPARHPHLQLCVEVDELDADTYTKRVIDAHNA</sequence>
<name>A0ABT6XJM3_9GAMM</name>
<dbReference type="SUPFAM" id="SSF55331">
    <property type="entry name" value="Tautomerase/MIF"/>
    <property type="match status" value="1"/>
</dbReference>
<evidence type="ECO:0000313" key="1">
    <source>
        <dbReference type="EMBL" id="MDI9240226.1"/>
    </source>
</evidence>
<keyword evidence="2" id="KW-1185">Reference proteome</keyword>
<dbReference type="PANTHER" id="PTHR37950">
    <property type="entry name" value="4-HYDROXYPHENYLACETATE CATABOLISM PROTEIN"/>
    <property type="match status" value="1"/>
</dbReference>
<evidence type="ECO:0000313" key="2">
    <source>
        <dbReference type="Proteomes" id="UP001321580"/>
    </source>
</evidence>
<dbReference type="EMBL" id="JASGBI010000001">
    <property type="protein sequence ID" value="MDI9240226.1"/>
    <property type="molecule type" value="Genomic_DNA"/>
</dbReference>
<dbReference type="Gene3D" id="3.30.429.10">
    <property type="entry name" value="Macrophage Migration Inhibitory Factor"/>
    <property type="match status" value="1"/>
</dbReference>
<reference evidence="1 2" key="1">
    <citation type="submission" date="2023-05" db="EMBL/GenBank/DDBJ databases">
        <title>Lysobacter sp. strain LF1 Genome sequencing and assembly.</title>
        <authorList>
            <person name="Jung Y."/>
        </authorList>
    </citation>
    <scope>NUCLEOTIDE SEQUENCE [LARGE SCALE GENOMIC DNA]</scope>
    <source>
        <strain evidence="1 2">LF1</strain>
    </source>
</reference>
<dbReference type="Proteomes" id="UP001321580">
    <property type="component" value="Unassembled WGS sequence"/>
</dbReference>
<dbReference type="PANTHER" id="PTHR37950:SF1">
    <property type="entry name" value="4-HYDROXYPHENYLACETATE CATABOLISM PROTEIN"/>
    <property type="match status" value="1"/>
</dbReference>
<dbReference type="RefSeq" id="WP_283213576.1">
    <property type="nucleotide sequence ID" value="NZ_JASGBI010000001.1"/>
</dbReference>
<gene>
    <name evidence="1" type="ORF">QLQ15_15050</name>
</gene>
<dbReference type="Pfam" id="PF02962">
    <property type="entry name" value="CHMI"/>
    <property type="match status" value="1"/>
</dbReference>